<dbReference type="AlphaFoldDB" id="A0A165BS23"/>
<organism evidence="2 3">
    <name type="scientific">Exidia glandulosa HHB12029</name>
    <dbReference type="NCBI Taxonomy" id="1314781"/>
    <lineage>
        <taxon>Eukaryota</taxon>
        <taxon>Fungi</taxon>
        <taxon>Dikarya</taxon>
        <taxon>Basidiomycota</taxon>
        <taxon>Agaricomycotina</taxon>
        <taxon>Agaricomycetes</taxon>
        <taxon>Auriculariales</taxon>
        <taxon>Exidiaceae</taxon>
        <taxon>Exidia</taxon>
    </lineage>
</organism>
<feature type="region of interest" description="Disordered" evidence="1">
    <location>
        <begin position="203"/>
        <end position="238"/>
    </location>
</feature>
<dbReference type="InParanoid" id="A0A165BS23"/>
<dbReference type="Proteomes" id="UP000077266">
    <property type="component" value="Unassembled WGS sequence"/>
</dbReference>
<feature type="compositionally biased region" description="Polar residues" evidence="1">
    <location>
        <begin position="203"/>
        <end position="220"/>
    </location>
</feature>
<accession>A0A165BS23</accession>
<reference evidence="2 3" key="1">
    <citation type="journal article" date="2016" name="Mol. Biol. Evol.">
        <title>Comparative Genomics of Early-Diverging Mushroom-Forming Fungi Provides Insights into the Origins of Lignocellulose Decay Capabilities.</title>
        <authorList>
            <person name="Nagy L.G."/>
            <person name="Riley R."/>
            <person name="Tritt A."/>
            <person name="Adam C."/>
            <person name="Daum C."/>
            <person name="Floudas D."/>
            <person name="Sun H."/>
            <person name="Yadav J.S."/>
            <person name="Pangilinan J."/>
            <person name="Larsson K.H."/>
            <person name="Matsuura K."/>
            <person name="Barry K."/>
            <person name="Labutti K."/>
            <person name="Kuo R."/>
            <person name="Ohm R.A."/>
            <person name="Bhattacharya S.S."/>
            <person name="Shirouzu T."/>
            <person name="Yoshinaga Y."/>
            <person name="Martin F.M."/>
            <person name="Grigoriev I.V."/>
            <person name="Hibbett D.S."/>
        </authorList>
    </citation>
    <scope>NUCLEOTIDE SEQUENCE [LARGE SCALE GENOMIC DNA]</scope>
    <source>
        <strain evidence="2 3">HHB12029</strain>
    </source>
</reference>
<dbReference type="EMBL" id="KV426413">
    <property type="protein sequence ID" value="KZV81143.1"/>
    <property type="molecule type" value="Genomic_DNA"/>
</dbReference>
<keyword evidence="3" id="KW-1185">Reference proteome</keyword>
<protein>
    <submittedName>
        <fullName evidence="2">Uncharacterized protein</fullName>
    </submittedName>
</protein>
<gene>
    <name evidence="2" type="ORF">EXIGLDRAFT_391466</name>
</gene>
<name>A0A165BS23_EXIGL</name>
<evidence type="ECO:0000313" key="3">
    <source>
        <dbReference type="Proteomes" id="UP000077266"/>
    </source>
</evidence>
<evidence type="ECO:0000256" key="1">
    <source>
        <dbReference type="SAM" id="MobiDB-lite"/>
    </source>
</evidence>
<proteinExistence type="predicted"/>
<evidence type="ECO:0000313" key="2">
    <source>
        <dbReference type="EMBL" id="KZV81143.1"/>
    </source>
</evidence>
<sequence length="318" mass="34148">MMMSSSRDSSIEFHVTGSGELAGLPLQTLDVQPQITLARERDGLAFLTPPVPTRWDGIDPSLRIELGAWLSAQCQTRPELEGRVIVTDVVRSSGYVGGLILSRHTEVSANLSLGSAITASAGGSVGHRRSLNAMLRGPDDWAPNMSAEYAIILRYTTAVTRPGFLQRVRLKLGLSRSSPSSSSPPLSQAHRISANATNATNQRLGSQGNLQTGAPGSSAQLAMEDSQGRRGDSVSPPAFDIHDICDPSPLTPFLDMVLERHEEVDIAIGDLNVLGDFMAVLMVIVCPRGYQCSQFFTATQRRATTGSISCSTCRQRLL</sequence>